<proteinExistence type="inferred from homology"/>
<accession>A0A7T4R0R3</accession>
<comment type="similarity">
    <text evidence="1 5">Belongs to the bacterial ribosomal protein bL34 family.</text>
</comment>
<dbReference type="RefSeq" id="WP_198569793.1">
    <property type="nucleotide sequence ID" value="NZ_CP066167.1"/>
</dbReference>
<name>A0A7T4R0R3_9GAMM</name>
<evidence type="ECO:0000256" key="2">
    <source>
        <dbReference type="ARBA" id="ARBA00022980"/>
    </source>
</evidence>
<organism evidence="6 7">
    <name type="scientific">Spongiibacter nanhainus</name>
    <dbReference type="NCBI Taxonomy" id="2794344"/>
    <lineage>
        <taxon>Bacteria</taxon>
        <taxon>Pseudomonadati</taxon>
        <taxon>Pseudomonadota</taxon>
        <taxon>Gammaproteobacteria</taxon>
        <taxon>Cellvibrionales</taxon>
        <taxon>Spongiibacteraceae</taxon>
        <taxon>Spongiibacter</taxon>
    </lineage>
</organism>
<dbReference type="InterPro" id="IPR000271">
    <property type="entry name" value="Ribosomal_bL34"/>
</dbReference>
<gene>
    <name evidence="5 6" type="primary">rpmH</name>
    <name evidence="6" type="ORF">I6N98_18500</name>
</gene>
<evidence type="ECO:0000256" key="1">
    <source>
        <dbReference type="ARBA" id="ARBA00010111"/>
    </source>
</evidence>
<dbReference type="Proteomes" id="UP000596063">
    <property type="component" value="Chromosome"/>
</dbReference>
<dbReference type="PANTHER" id="PTHR14503:SF4">
    <property type="entry name" value="LARGE RIBOSOMAL SUBUNIT PROTEIN BL34M"/>
    <property type="match status" value="1"/>
</dbReference>
<protein>
    <recommendedName>
        <fullName evidence="4 5">Large ribosomal subunit protein bL34</fullName>
    </recommendedName>
</protein>
<keyword evidence="7" id="KW-1185">Reference proteome</keyword>
<sequence length="44" mass="5152">MKRTFQPSNLKRARTHGFRARMATKNGRKVINRRRAKGRARLSA</sequence>
<evidence type="ECO:0000313" key="7">
    <source>
        <dbReference type="Proteomes" id="UP000596063"/>
    </source>
</evidence>
<evidence type="ECO:0000256" key="4">
    <source>
        <dbReference type="ARBA" id="ARBA00035177"/>
    </source>
</evidence>
<dbReference type="GO" id="GO:0005840">
    <property type="term" value="C:ribosome"/>
    <property type="evidence" value="ECO:0007669"/>
    <property type="project" value="UniProtKB-KW"/>
</dbReference>
<dbReference type="PROSITE" id="PS00784">
    <property type="entry name" value="RIBOSOMAL_L34"/>
    <property type="match status" value="1"/>
</dbReference>
<dbReference type="NCBIfam" id="TIGR01030">
    <property type="entry name" value="rpmH_bact"/>
    <property type="match status" value="1"/>
</dbReference>
<dbReference type="Pfam" id="PF00468">
    <property type="entry name" value="Ribosomal_L34"/>
    <property type="match status" value="1"/>
</dbReference>
<reference evidence="6 7" key="1">
    <citation type="submission" date="2020-12" db="EMBL/GenBank/DDBJ databases">
        <authorList>
            <person name="Shan Y."/>
        </authorList>
    </citation>
    <scope>NUCLEOTIDE SEQUENCE [LARGE SCALE GENOMIC DNA]</scope>
    <source>
        <strain evidence="7">csc3.9</strain>
    </source>
</reference>
<dbReference type="GO" id="GO:1990904">
    <property type="term" value="C:ribonucleoprotein complex"/>
    <property type="evidence" value="ECO:0007669"/>
    <property type="project" value="UniProtKB-KW"/>
</dbReference>
<dbReference type="KEGG" id="snan:I6N98_18500"/>
<dbReference type="Gene3D" id="1.10.287.3980">
    <property type="match status" value="1"/>
</dbReference>
<evidence type="ECO:0000256" key="3">
    <source>
        <dbReference type="ARBA" id="ARBA00023274"/>
    </source>
</evidence>
<dbReference type="FunFam" id="1.10.287.3980:FF:000001">
    <property type="entry name" value="Mitochondrial ribosomal protein L34"/>
    <property type="match status" value="1"/>
</dbReference>
<dbReference type="EMBL" id="CP066167">
    <property type="protein sequence ID" value="QQD18296.1"/>
    <property type="molecule type" value="Genomic_DNA"/>
</dbReference>
<dbReference type="HAMAP" id="MF_00391">
    <property type="entry name" value="Ribosomal_bL34"/>
    <property type="match status" value="1"/>
</dbReference>
<keyword evidence="2 5" id="KW-0689">Ribosomal protein</keyword>
<dbReference type="GO" id="GO:0006412">
    <property type="term" value="P:translation"/>
    <property type="evidence" value="ECO:0007669"/>
    <property type="project" value="UniProtKB-UniRule"/>
</dbReference>
<dbReference type="GO" id="GO:0003735">
    <property type="term" value="F:structural constituent of ribosome"/>
    <property type="evidence" value="ECO:0007669"/>
    <property type="project" value="InterPro"/>
</dbReference>
<dbReference type="InterPro" id="IPR020939">
    <property type="entry name" value="Ribosomal_bL34_CS"/>
</dbReference>
<evidence type="ECO:0000313" key="6">
    <source>
        <dbReference type="EMBL" id="QQD18296.1"/>
    </source>
</evidence>
<keyword evidence="3 5" id="KW-0687">Ribonucleoprotein</keyword>
<evidence type="ECO:0000256" key="5">
    <source>
        <dbReference type="HAMAP-Rule" id="MF_00391"/>
    </source>
</evidence>
<dbReference type="PANTHER" id="PTHR14503">
    <property type="entry name" value="MITOCHONDRIAL RIBOSOMAL PROTEIN 34 FAMILY MEMBER"/>
    <property type="match status" value="1"/>
</dbReference>
<dbReference type="AlphaFoldDB" id="A0A7T4R0R3"/>